<dbReference type="OrthoDB" id="88903at2"/>
<dbReference type="PANTHER" id="PTHR22674">
    <property type="entry name" value="NTPASE, KAP FAMILY P-LOOP DOMAIN-CONTAINING 1"/>
    <property type="match status" value="1"/>
</dbReference>
<dbReference type="Pfam" id="PF07693">
    <property type="entry name" value="KAP_NTPase"/>
    <property type="match status" value="1"/>
</dbReference>
<dbReference type="InterPro" id="IPR011646">
    <property type="entry name" value="KAP_P-loop"/>
</dbReference>
<reference evidence="2 3" key="1">
    <citation type="journal article" date="2015" name="Genome Announc.">
        <title>Complete Genome Sequence of Sedimenticola thiotaurini Strain SIP-G1, a Polyphosphate- and Polyhydroxyalkanoate-Accumulating Sulfur-Oxidizing Gammaproteobacterium Isolated from Salt Marsh Sediments.</title>
        <authorList>
            <person name="Flood B.E."/>
            <person name="Jones D.S."/>
            <person name="Bailey J.V."/>
        </authorList>
    </citation>
    <scope>NUCLEOTIDE SEQUENCE [LARGE SCALE GENOMIC DNA]</scope>
    <source>
        <strain evidence="2 3">SIP-G1</strain>
    </source>
</reference>
<dbReference type="PATRIC" id="fig|1543721.4.peg.1334"/>
<organism evidence="2 3">
    <name type="scientific">Sedimenticola thiotaurini</name>
    <dbReference type="NCBI Taxonomy" id="1543721"/>
    <lineage>
        <taxon>Bacteria</taxon>
        <taxon>Pseudomonadati</taxon>
        <taxon>Pseudomonadota</taxon>
        <taxon>Gammaproteobacteria</taxon>
        <taxon>Chromatiales</taxon>
        <taxon>Sedimenticolaceae</taxon>
        <taxon>Sedimenticola</taxon>
    </lineage>
</organism>
<keyword evidence="3" id="KW-1185">Reference proteome</keyword>
<name>A0A0F7JU21_9GAMM</name>
<dbReference type="AlphaFoldDB" id="A0A0F7JU21"/>
<dbReference type="InterPro" id="IPR052754">
    <property type="entry name" value="NTPase_KAP_P-loop"/>
</dbReference>
<evidence type="ECO:0000259" key="1">
    <source>
        <dbReference type="Pfam" id="PF07693"/>
    </source>
</evidence>
<dbReference type="SUPFAM" id="SSF52540">
    <property type="entry name" value="P-loop containing nucleoside triphosphate hydrolases"/>
    <property type="match status" value="1"/>
</dbReference>
<dbReference type="RefSeq" id="WP_046858986.1">
    <property type="nucleotide sequence ID" value="NZ_CP011412.1"/>
</dbReference>
<sequence length="716" mass="81042">MDSEKYSSDSPVRTVSEDRFSRSTFSARVANVISERQEPSSITIGLYGPWGDGKTSVLNFIEESIKENGSAITVRFNPWLFGSVESLLLGFFDVLADALDAKLITQGEKFKDILKKTAPGIASVAGAKGLGEAVGAFLHGPDIIELRNRIEKELEDSQKRILVIIDDVDRLEKSEIQALFKLVKLVADFRFTAYILAFDKDIVASSLSENYSGANGKSGEQFLEKIIQVPLHLPAVPAKDLRQFCFQGVDEALSTSGVELSEQQVQEFVRHFTLAFDENLTTPRKAKLYGNILMFSLPILKGEVNPVDLMLLEGLRTFAPELYEIVRKNKDSFVGTFHDSYHHNAEPEKQRIKDLIDGVLTKTGKVTSGYIELLKNMFPKLQAVYGNMHYGSDWYQKWNDGQRICAEGYFDRYFTYAVPKGDFPDAAISLLINTIEGTGGEISAESNPLHDVLTSDNSRVLIRKLRNRANSLNALQSTYLSLAVCQLASEYPNPESMFGWDDPHTQAAMLVSDLVQKLEKKNRVDHVVRCIRQTTTSAFQLEIFKWLRKEEDDKPEKDAFSTEEVAEIGLELADCLDNHLKSVNDITSGEKRILPHTFYILNQYSKKESIIKHISSILEKDKSAIVRLLDAYTPTAWGMETGISHKSDFERDQYNSLIRIFDPGYILKSIESFLGNIPDDQENYPRDFERNDRSIVLHQFVWIHRRVLLEKDEQKA</sequence>
<protein>
    <submittedName>
        <fullName evidence="2">NTPase</fullName>
    </submittedName>
</protein>
<feature type="domain" description="KAP NTPase" evidence="1">
    <location>
        <begin position="22"/>
        <end position="294"/>
    </location>
</feature>
<dbReference type="InterPro" id="IPR027417">
    <property type="entry name" value="P-loop_NTPase"/>
</dbReference>
<evidence type="ECO:0000313" key="3">
    <source>
        <dbReference type="Proteomes" id="UP000034410"/>
    </source>
</evidence>
<dbReference type="Proteomes" id="UP000034410">
    <property type="component" value="Chromosome"/>
</dbReference>
<gene>
    <name evidence="2" type="ORF">AAY24_06435</name>
</gene>
<dbReference type="KEGG" id="seds:AAY24_06435"/>
<dbReference type="EMBL" id="CP011412">
    <property type="protein sequence ID" value="AKH20051.1"/>
    <property type="molecule type" value="Genomic_DNA"/>
</dbReference>
<proteinExistence type="predicted"/>
<evidence type="ECO:0000313" key="2">
    <source>
        <dbReference type="EMBL" id="AKH20051.1"/>
    </source>
</evidence>
<dbReference type="Gene3D" id="3.40.50.300">
    <property type="entry name" value="P-loop containing nucleotide triphosphate hydrolases"/>
    <property type="match status" value="1"/>
</dbReference>
<dbReference type="PANTHER" id="PTHR22674:SF6">
    <property type="entry name" value="NTPASE KAP FAMILY P-LOOP DOMAIN-CONTAINING PROTEIN 1"/>
    <property type="match status" value="1"/>
</dbReference>
<accession>A0A0F7JU21</accession>